<evidence type="ECO:0000313" key="7">
    <source>
        <dbReference type="Proteomes" id="UP000521017"/>
    </source>
</evidence>
<dbReference type="InterPro" id="IPR050491">
    <property type="entry name" value="AmpC-like"/>
</dbReference>
<name>A0A7X0J519_9SPHI</name>
<gene>
    <name evidence="6" type="ORF">HDF25_003368</name>
</gene>
<dbReference type="EMBL" id="JACHCC010000008">
    <property type="protein sequence ID" value="MBB6501205.1"/>
    <property type="molecule type" value="Genomic_DNA"/>
</dbReference>
<dbReference type="PROSITE" id="PS50005">
    <property type="entry name" value="TPR"/>
    <property type="match status" value="1"/>
</dbReference>
<dbReference type="RefSeq" id="WP_184626711.1">
    <property type="nucleotide sequence ID" value="NZ_JACHCC010000008.1"/>
</dbReference>
<keyword evidence="1" id="KW-0677">Repeat</keyword>
<dbReference type="SUPFAM" id="SSF48452">
    <property type="entry name" value="TPR-like"/>
    <property type="match status" value="1"/>
</dbReference>
<feature type="chain" id="PRO_5030652207" evidence="4">
    <location>
        <begin position="21"/>
        <end position="457"/>
    </location>
</feature>
<dbReference type="Pfam" id="PF07719">
    <property type="entry name" value="TPR_2"/>
    <property type="match status" value="1"/>
</dbReference>
<dbReference type="Gene3D" id="3.40.710.10">
    <property type="entry name" value="DD-peptidase/beta-lactamase superfamily"/>
    <property type="match status" value="1"/>
</dbReference>
<evidence type="ECO:0000256" key="4">
    <source>
        <dbReference type="SAM" id="SignalP"/>
    </source>
</evidence>
<dbReference type="Gene3D" id="1.25.40.10">
    <property type="entry name" value="Tetratricopeptide repeat domain"/>
    <property type="match status" value="1"/>
</dbReference>
<dbReference type="Pfam" id="PF00144">
    <property type="entry name" value="Beta-lactamase"/>
    <property type="match status" value="1"/>
</dbReference>
<evidence type="ECO:0000313" key="6">
    <source>
        <dbReference type="EMBL" id="MBB6501205.1"/>
    </source>
</evidence>
<dbReference type="InterPro" id="IPR001466">
    <property type="entry name" value="Beta-lactam-related"/>
</dbReference>
<reference evidence="6 7" key="1">
    <citation type="submission" date="2020-08" db="EMBL/GenBank/DDBJ databases">
        <title>Genomic Encyclopedia of Type Strains, Phase IV (KMG-V): Genome sequencing to study the core and pangenomes of soil and plant-associated prokaryotes.</title>
        <authorList>
            <person name="Whitman W."/>
        </authorList>
    </citation>
    <scope>NUCLEOTIDE SEQUENCE [LARGE SCALE GENOMIC DNA]</scope>
    <source>
        <strain evidence="6 7">M2T3</strain>
    </source>
</reference>
<sequence>MKTILLFILAASLNFNYVNAQTNHQAEIDTLMRRASQNGLFNGNILVAENNKVIYKAAIGFADASGKIPLTDRYRFQIGSIAKEFNAVGIMMLKEQGKLKLEDPVSKYLPELPSWANKVKIINILQYTSGLPDIKWDSVNNDADNFAILKKLQKLNFEPGTGYFYNNNNVFLQRRIIEKITGSSFKEFVEQKLLKPCGMKTAIIDPTEDDKLVARGYNDDHQQDKMLIPITGWTAVTLDDFYKWAKAITEFKFINPTSTKELLEAYANGQSGLGGGTMEGNQVTYHKHDGSNWNYQALLVSTVTKGRTVILMTNNKQNNVYAINTSIQAILDGKPYSQIKKSLINALPSPPTSMDGTQILAFYEKMKREHEELYSFDESTLNEIGYLLMGKKKIADAILVFEYNTELFPASGNVFDSLGEAYYTQGNKEKALLNYKKSISLNPDNGAAKRIIAELEK</sequence>
<evidence type="ECO:0000259" key="5">
    <source>
        <dbReference type="Pfam" id="PF00144"/>
    </source>
</evidence>
<feature type="domain" description="Beta-lactamase-related" evidence="5">
    <location>
        <begin position="39"/>
        <end position="322"/>
    </location>
</feature>
<dbReference type="InterPro" id="IPR012338">
    <property type="entry name" value="Beta-lactam/transpept-like"/>
</dbReference>
<dbReference type="SMART" id="SM00028">
    <property type="entry name" value="TPR"/>
    <property type="match status" value="2"/>
</dbReference>
<dbReference type="Proteomes" id="UP000521017">
    <property type="component" value="Unassembled WGS sequence"/>
</dbReference>
<dbReference type="PANTHER" id="PTHR46825:SF9">
    <property type="entry name" value="BETA-LACTAMASE-RELATED DOMAIN-CONTAINING PROTEIN"/>
    <property type="match status" value="1"/>
</dbReference>
<feature type="signal peptide" evidence="4">
    <location>
        <begin position="1"/>
        <end position="20"/>
    </location>
</feature>
<dbReference type="InterPro" id="IPR013105">
    <property type="entry name" value="TPR_2"/>
</dbReference>
<keyword evidence="4" id="KW-0732">Signal</keyword>
<protein>
    <submittedName>
        <fullName evidence="6">CubicO group peptidase (Beta-lactamase class C family)</fullName>
    </submittedName>
</protein>
<proteinExistence type="predicted"/>
<comment type="caution">
    <text evidence="6">The sequence shown here is derived from an EMBL/GenBank/DDBJ whole genome shotgun (WGS) entry which is preliminary data.</text>
</comment>
<dbReference type="AlphaFoldDB" id="A0A7X0J519"/>
<keyword evidence="2 3" id="KW-0802">TPR repeat</keyword>
<evidence type="ECO:0000256" key="2">
    <source>
        <dbReference type="ARBA" id="ARBA00022803"/>
    </source>
</evidence>
<dbReference type="InterPro" id="IPR019734">
    <property type="entry name" value="TPR_rpt"/>
</dbReference>
<organism evidence="6 7">
    <name type="scientific">Pedobacter cryoconitis</name>
    <dbReference type="NCBI Taxonomy" id="188932"/>
    <lineage>
        <taxon>Bacteria</taxon>
        <taxon>Pseudomonadati</taxon>
        <taxon>Bacteroidota</taxon>
        <taxon>Sphingobacteriia</taxon>
        <taxon>Sphingobacteriales</taxon>
        <taxon>Sphingobacteriaceae</taxon>
        <taxon>Pedobacter</taxon>
    </lineage>
</organism>
<accession>A0A7X0J519</accession>
<evidence type="ECO:0000256" key="3">
    <source>
        <dbReference type="PROSITE-ProRule" id="PRU00339"/>
    </source>
</evidence>
<dbReference type="PROSITE" id="PS50293">
    <property type="entry name" value="TPR_REGION"/>
    <property type="match status" value="1"/>
</dbReference>
<feature type="repeat" description="TPR" evidence="3">
    <location>
        <begin position="412"/>
        <end position="445"/>
    </location>
</feature>
<dbReference type="PANTHER" id="PTHR46825">
    <property type="entry name" value="D-ALANYL-D-ALANINE-CARBOXYPEPTIDASE/ENDOPEPTIDASE AMPH"/>
    <property type="match status" value="1"/>
</dbReference>
<dbReference type="SUPFAM" id="SSF56601">
    <property type="entry name" value="beta-lactamase/transpeptidase-like"/>
    <property type="match status" value="1"/>
</dbReference>
<dbReference type="InterPro" id="IPR011990">
    <property type="entry name" value="TPR-like_helical_dom_sf"/>
</dbReference>
<evidence type="ECO:0000256" key="1">
    <source>
        <dbReference type="ARBA" id="ARBA00022737"/>
    </source>
</evidence>